<protein>
    <submittedName>
        <fullName evidence="2">Phosphopantetheine-binding protein</fullName>
    </submittedName>
</protein>
<keyword evidence="3" id="KW-1185">Reference proteome</keyword>
<comment type="caution">
    <text evidence="2">The sequence shown here is derived from an EMBL/GenBank/DDBJ whole genome shotgun (WGS) entry which is preliminary data.</text>
</comment>
<dbReference type="Pfam" id="PF00550">
    <property type="entry name" value="PP-binding"/>
    <property type="match status" value="1"/>
</dbReference>
<organism evidence="2 3">
    <name type="scientific">Mycobacterium intermedium</name>
    <dbReference type="NCBI Taxonomy" id="28445"/>
    <lineage>
        <taxon>Bacteria</taxon>
        <taxon>Bacillati</taxon>
        <taxon>Actinomycetota</taxon>
        <taxon>Actinomycetes</taxon>
        <taxon>Mycobacteriales</taxon>
        <taxon>Mycobacteriaceae</taxon>
        <taxon>Mycobacterium</taxon>
        <taxon>Mycobacterium simiae complex</taxon>
    </lineage>
</organism>
<dbReference type="SUPFAM" id="SSF47336">
    <property type="entry name" value="ACP-like"/>
    <property type="match status" value="1"/>
</dbReference>
<reference evidence="2 3" key="1">
    <citation type="submission" date="2017-02" db="EMBL/GenBank/DDBJ databases">
        <title>The new phylogeny of genus Mycobacterium.</title>
        <authorList>
            <person name="Tortoli E."/>
            <person name="Trovato A."/>
            <person name="Cirillo D.M."/>
        </authorList>
    </citation>
    <scope>NUCLEOTIDE SEQUENCE [LARGE SCALE GENOMIC DNA]</scope>
    <source>
        <strain evidence="2 3">DSM 44049</strain>
    </source>
</reference>
<dbReference type="RefSeq" id="WP_069419960.1">
    <property type="nucleotide sequence ID" value="NZ_CBCRZH010000031.1"/>
</dbReference>
<proteinExistence type="predicted"/>
<dbReference type="InterPro" id="IPR009081">
    <property type="entry name" value="PP-bd_ACP"/>
</dbReference>
<dbReference type="AlphaFoldDB" id="A0A1E3SCX8"/>
<accession>A0A1E3SCX8</accession>
<evidence type="ECO:0000313" key="3">
    <source>
        <dbReference type="Proteomes" id="UP000192739"/>
    </source>
</evidence>
<dbReference type="Proteomes" id="UP000192739">
    <property type="component" value="Unassembled WGS sequence"/>
</dbReference>
<name>A0A1E3SCX8_MYCIE</name>
<sequence length="86" mass="9831">MTNGDTREQVLDILKTIAPEVETDEIQDDELLREQVDLDSMDWLSFLRRIHQQLHVDIPESDYSSLETLADVVGYVERKAPITGSS</sequence>
<dbReference type="PROSITE" id="PS50075">
    <property type="entry name" value="CARRIER"/>
    <property type="match status" value="1"/>
</dbReference>
<gene>
    <name evidence="2" type="ORF">BST27_07665</name>
</gene>
<dbReference type="InterPro" id="IPR036736">
    <property type="entry name" value="ACP-like_sf"/>
</dbReference>
<evidence type="ECO:0000259" key="1">
    <source>
        <dbReference type="PROSITE" id="PS50075"/>
    </source>
</evidence>
<dbReference type="STRING" id="28445.BHQ20_15130"/>
<evidence type="ECO:0000313" key="2">
    <source>
        <dbReference type="EMBL" id="ORB08259.1"/>
    </source>
</evidence>
<feature type="domain" description="Carrier" evidence="1">
    <location>
        <begin position="4"/>
        <end position="80"/>
    </location>
</feature>
<dbReference type="OrthoDB" id="9810922at2"/>
<dbReference type="Gene3D" id="1.10.1200.10">
    <property type="entry name" value="ACP-like"/>
    <property type="match status" value="1"/>
</dbReference>
<dbReference type="EMBL" id="MVHT01000014">
    <property type="protein sequence ID" value="ORB08259.1"/>
    <property type="molecule type" value="Genomic_DNA"/>
</dbReference>